<dbReference type="PANTHER" id="PTHR33798">
    <property type="entry name" value="FLAVOPROTEIN OXYGENASE"/>
    <property type="match status" value="1"/>
</dbReference>
<dbReference type="SUPFAM" id="SSF50475">
    <property type="entry name" value="FMN-binding split barrel"/>
    <property type="match status" value="1"/>
</dbReference>
<evidence type="ECO:0000256" key="2">
    <source>
        <dbReference type="ARBA" id="ARBA00022630"/>
    </source>
</evidence>
<evidence type="ECO:0000313" key="7">
    <source>
        <dbReference type="Proteomes" id="UP000289821"/>
    </source>
</evidence>
<organism evidence="6 7">
    <name type="scientific">Leeuwenhoekiella aestuarii</name>
    <dbReference type="NCBI Taxonomy" id="2249426"/>
    <lineage>
        <taxon>Bacteria</taxon>
        <taxon>Pseudomonadati</taxon>
        <taxon>Bacteroidota</taxon>
        <taxon>Flavobacteriia</taxon>
        <taxon>Flavobacteriales</taxon>
        <taxon>Flavobacteriaceae</taxon>
        <taxon>Leeuwenhoekiella</taxon>
    </lineage>
</organism>
<dbReference type="PANTHER" id="PTHR33798:SF5">
    <property type="entry name" value="FLAVIN REDUCTASE LIKE DOMAIN-CONTAINING PROTEIN"/>
    <property type="match status" value="1"/>
</dbReference>
<comment type="cofactor">
    <cofactor evidence="1">
        <name>FMN</name>
        <dbReference type="ChEBI" id="CHEBI:58210"/>
    </cofactor>
</comment>
<keyword evidence="2" id="KW-0285">Flavoprotein</keyword>
<dbReference type="SMART" id="SM00903">
    <property type="entry name" value="Flavin_Reduct"/>
    <property type="match status" value="1"/>
</dbReference>
<name>A0A4Q0P0U7_9FLAO</name>
<evidence type="ECO:0000256" key="1">
    <source>
        <dbReference type="ARBA" id="ARBA00001917"/>
    </source>
</evidence>
<comment type="similarity">
    <text evidence="4">Belongs to the flavoredoxin family.</text>
</comment>
<dbReference type="Gene3D" id="2.30.110.10">
    <property type="entry name" value="Electron Transport, Fmn-binding Protein, Chain A"/>
    <property type="match status" value="1"/>
</dbReference>
<accession>A0A4Q0P0U7</accession>
<dbReference type="InterPro" id="IPR002563">
    <property type="entry name" value="Flavin_Rdtase-like_dom"/>
</dbReference>
<feature type="domain" description="Flavin reductase like" evidence="5">
    <location>
        <begin position="33"/>
        <end position="195"/>
    </location>
</feature>
<dbReference type="GO" id="GO:0010181">
    <property type="term" value="F:FMN binding"/>
    <property type="evidence" value="ECO:0007669"/>
    <property type="project" value="InterPro"/>
</dbReference>
<gene>
    <name evidence="6" type="ORF">DSM04_101406</name>
</gene>
<protein>
    <submittedName>
        <fullName evidence="6">Flavin reductase (DIM6/NTAB) family NADH-FMN oxidoreductase RutF</fullName>
    </submittedName>
</protein>
<evidence type="ECO:0000313" key="6">
    <source>
        <dbReference type="EMBL" id="RXG18216.1"/>
    </source>
</evidence>
<keyword evidence="7" id="KW-1185">Reference proteome</keyword>
<dbReference type="EMBL" id="QOVI01000001">
    <property type="protein sequence ID" value="RXG18216.1"/>
    <property type="molecule type" value="Genomic_DNA"/>
</dbReference>
<evidence type="ECO:0000259" key="5">
    <source>
        <dbReference type="SMART" id="SM00903"/>
    </source>
</evidence>
<evidence type="ECO:0000256" key="4">
    <source>
        <dbReference type="ARBA" id="ARBA00038054"/>
    </source>
</evidence>
<evidence type="ECO:0000256" key="3">
    <source>
        <dbReference type="ARBA" id="ARBA00022643"/>
    </source>
</evidence>
<proteinExistence type="inferred from homology"/>
<dbReference type="Pfam" id="PF01613">
    <property type="entry name" value="Flavin_Reduct"/>
    <property type="match status" value="1"/>
</dbReference>
<dbReference type="AlphaFoldDB" id="A0A4Q0P0U7"/>
<dbReference type="InterPro" id="IPR012349">
    <property type="entry name" value="Split_barrel_FMN-bd"/>
</dbReference>
<reference evidence="6 7" key="1">
    <citation type="submission" date="2018-07" db="EMBL/GenBank/DDBJ databases">
        <title>Leeuwenhoekiella genomics.</title>
        <authorList>
            <person name="Tahon G."/>
            <person name="Willems A."/>
        </authorList>
    </citation>
    <scope>NUCLEOTIDE SEQUENCE [LARGE SCALE GENOMIC DNA]</scope>
    <source>
        <strain evidence="6 7">R-50232</strain>
    </source>
</reference>
<dbReference type="Proteomes" id="UP000289821">
    <property type="component" value="Unassembled WGS sequence"/>
</dbReference>
<comment type="caution">
    <text evidence="6">The sequence shown here is derived from an EMBL/GenBank/DDBJ whole genome shotgun (WGS) entry which is preliminary data.</text>
</comment>
<keyword evidence="3" id="KW-0288">FMN</keyword>
<sequence>MVDYLCDMSTETLSIDPKVTDNSQIYSVLSGSVGPRPIAFASTLDAKGSPNLAPYSFFNVFSSNPPVVVFSPVRRGRDNTTKHTLDNILETKEVVINIVNYAMVQQMSLASTEYDAGVDEFIKAGFTKETSELVKPFRVKESPVQLECKVKDVVALGTEGGAGNLVICEIVKIHIQKAVLTEVNTLDEHKLDLVARMGGNWYTRAIDGMFEVPKPLRNLGVGVDALPEAIRMSTILTGNDLGRLGNVELMPDADAVAKYLDENSSLQNLVTNGDTVALHKEIQKLIQQDNTGDAWKLILA</sequence>
<dbReference type="GO" id="GO:0016646">
    <property type="term" value="F:oxidoreductase activity, acting on the CH-NH group of donors, NAD or NADP as acceptor"/>
    <property type="evidence" value="ECO:0007669"/>
    <property type="project" value="UniProtKB-ARBA"/>
</dbReference>